<reference evidence="1 2" key="2">
    <citation type="journal article" date="2014" name="Genome Announc.">
        <title>Complete Genome Sequence of Methanoregula formicica SMSPT, a Mesophilic Hydrogenotrophic Methanogen Isolated from a Methanogenic Upflow Anaerobic Sludge Blanket Reactor.</title>
        <authorList>
            <person name="Yamamoto K."/>
            <person name="Tamaki H."/>
            <person name="Cadillo-Quiroz H."/>
            <person name="Imachi H."/>
            <person name="Kyrpides N."/>
            <person name="Woyke T."/>
            <person name="Goodwin L."/>
            <person name="Zinder S.H."/>
            <person name="Kamagata Y."/>
            <person name="Liu W.T."/>
        </authorList>
    </citation>
    <scope>NUCLEOTIDE SEQUENCE [LARGE SCALE GENOMIC DNA]</scope>
    <source>
        <strain evidence="2">DSM 22288 / NBRC 105244 / SMSP</strain>
    </source>
</reference>
<dbReference type="EMBL" id="CP003167">
    <property type="protein sequence ID" value="AGB02777.1"/>
    <property type="molecule type" value="Genomic_DNA"/>
</dbReference>
<dbReference type="GO" id="GO:0046917">
    <property type="term" value="F:triphosphoribosyl-dephospho-CoA synthase activity"/>
    <property type="evidence" value="ECO:0007669"/>
    <property type="project" value="InterPro"/>
</dbReference>
<dbReference type="Proteomes" id="UP000010824">
    <property type="component" value="Chromosome"/>
</dbReference>
<dbReference type="GO" id="GO:0005524">
    <property type="term" value="F:ATP binding"/>
    <property type="evidence" value="ECO:0007669"/>
    <property type="project" value="InterPro"/>
</dbReference>
<dbReference type="HOGENOM" id="CLU_063627_0_0_2"/>
<dbReference type="OrthoDB" id="85890at2157"/>
<proteinExistence type="predicted"/>
<dbReference type="FunCoup" id="L0HDI6">
    <property type="interactions" value="7"/>
</dbReference>
<evidence type="ECO:0000313" key="1">
    <source>
        <dbReference type="EMBL" id="AGB02777.1"/>
    </source>
</evidence>
<dbReference type="InterPro" id="IPR002736">
    <property type="entry name" value="CitG"/>
</dbReference>
<evidence type="ECO:0000313" key="2">
    <source>
        <dbReference type="Proteomes" id="UP000010824"/>
    </source>
</evidence>
<protein>
    <submittedName>
        <fullName evidence="1">Triphosphoribosyl-dephospho-CoA synthetase</fullName>
    </submittedName>
</protein>
<sequence length="273" mass="30119" precursor="true">MTCLRLSAVERAQLAMMLEVTAFPKPGNVDRCHDYPETRLEHFLASTIFARPALEEAELGKGRLGEIIKHAVRDTNCHAGGNTHFGAFILLIPLVYGKTIEGAMAAIANTESSDAVAFYKAFAMTAVKMNATDDLDVNDPHTLTLIRERDMNLLDIMQHSAANDMVAREWVTGFPLSRRGADLLKENGPGRDSIVRTFLTLLAMEPDTFIAKKHGMEVARETMMAARDVLDGKRSIEDLDEECIRRNINPGSIADITIAAIFLALGEGWSWDS</sequence>
<organism evidence="1 2">
    <name type="scientific">Methanoregula formicica (strain DSM 22288 / NBRC 105244 / SMSP)</name>
    <dbReference type="NCBI Taxonomy" id="593750"/>
    <lineage>
        <taxon>Archaea</taxon>
        <taxon>Methanobacteriati</taxon>
        <taxon>Methanobacteriota</taxon>
        <taxon>Stenosarchaea group</taxon>
        <taxon>Methanomicrobia</taxon>
        <taxon>Methanomicrobiales</taxon>
        <taxon>Methanoregulaceae</taxon>
        <taxon>Methanoregula</taxon>
    </lineage>
</organism>
<name>L0HDI6_METFS</name>
<dbReference type="GeneID" id="14308142"/>
<dbReference type="eggNOG" id="arCOG04238">
    <property type="taxonomic scope" value="Archaea"/>
</dbReference>
<keyword evidence="2" id="KW-1185">Reference proteome</keyword>
<reference evidence="2" key="1">
    <citation type="submission" date="2011-12" db="EMBL/GenBank/DDBJ databases">
        <title>Complete sequence of Methanoregula formicicum SMSP.</title>
        <authorList>
            <person name="Lucas S."/>
            <person name="Han J."/>
            <person name="Lapidus A."/>
            <person name="Cheng J.-F."/>
            <person name="Goodwin L."/>
            <person name="Pitluck S."/>
            <person name="Peters L."/>
            <person name="Ovchinnikova G."/>
            <person name="Teshima H."/>
            <person name="Detter J.C."/>
            <person name="Han C."/>
            <person name="Tapia R."/>
            <person name="Land M."/>
            <person name="Hauser L."/>
            <person name="Kyrpides N."/>
            <person name="Ivanova N."/>
            <person name="Pagani I."/>
            <person name="Imachi H."/>
            <person name="Tamaki H."/>
            <person name="Sekiguchi Y."/>
            <person name="Kamagata Y."/>
            <person name="Cadillo-Quiroz H."/>
            <person name="Zinder S."/>
            <person name="Liu W.-T."/>
            <person name="Woyke T."/>
        </authorList>
    </citation>
    <scope>NUCLEOTIDE SEQUENCE [LARGE SCALE GENOMIC DNA]</scope>
    <source>
        <strain evidence="2">DSM 22288 / NBRC 105244 / SMSP</strain>
    </source>
</reference>
<dbReference type="Gene3D" id="1.10.4200.10">
    <property type="entry name" value="Triphosphoribosyl-dephospho-CoA protein"/>
    <property type="match status" value="1"/>
</dbReference>
<dbReference type="KEGG" id="mfo:Metfor_1753"/>
<gene>
    <name evidence="1" type="ordered locus">Metfor_1753</name>
</gene>
<dbReference type="PANTHER" id="PTHR42280">
    <property type="entry name" value="CITG FAMILY PROTEIN"/>
    <property type="match status" value="1"/>
</dbReference>
<dbReference type="STRING" id="593750.Metfor_1753"/>
<dbReference type="AlphaFoldDB" id="L0HDI6"/>
<dbReference type="RefSeq" id="WP_015285740.1">
    <property type="nucleotide sequence ID" value="NC_019943.1"/>
</dbReference>
<dbReference type="InParanoid" id="L0HDI6"/>
<dbReference type="Pfam" id="PF01874">
    <property type="entry name" value="CitG"/>
    <property type="match status" value="1"/>
</dbReference>
<dbReference type="PANTHER" id="PTHR42280:SF1">
    <property type="entry name" value="CITG FAMILY PROTEIN"/>
    <property type="match status" value="1"/>
</dbReference>
<accession>L0HDI6</accession>